<organism evidence="2 3">
    <name type="scientific">Micromonospora maritima</name>
    <dbReference type="NCBI Taxonomy" id="986711"/>
    <lineage>
        <taxon>Bacteria</taxon>
        <taxon>Bacillati</taxon>
        <taxon>Actinomycetota</taxon>
        <taxon>Actinomycetes</taxon>
        <taxon>Micromonosporales</taxon>
        <taxon>Micromonosporaceae</taxon>
        <taxon>Micromonospora</taxon>
    </lineage>
</organism>
<protein>
    <recommendedName>
        <fullName evidence="4">Integral membrane protein</fullName>
    </recommendedName>
</protein>
<proteinExistence type="predicted"/>
<accession>A0ABW7ZGX0</accession>
<evidence type="ECO:0000313" key="3">
    <source>
        <dbReference type="Proteomes" id="UP001612812"/>
    </source>
</evidence>
<dbReference type="EMBL" id="JBITLE010000002">
    <property type="protein sequence ID" value="MFI7262101.1"/>
    <property type="molecule type" value="Genomic_DNA"/>
</dbReference>
<reference evidence="2 3" key="1">
    <citation type="submission" date="2024-10" db="EMBL/GenBank/DDBJ databases">
        <title>The Natural Products Discovery Center: Release of the First 8490 Sequenced Strains for Exploring Actinobacteria Biosynthetic Diversity.</title>
        <authorList>
            <person name="Kalkreuter E."/>
            <person name="Kautsar S.A."/>
            <person name="Yang D."/>
            <person name="Bader C.D."/>
            <person name="Teijaro C.N."/>
            <person name="Fluegel L."/>
            <person name="Davis C.M."/>
            <person name="Simpson J.R."/>
            <person name="Lauterbach L."/>
            <person name="Steele A.D."/>
            <person name="Gui C."/>
            <person name="Meng S."/>
            <person name="Li G."/>
            <person name="Viehrig K."/>
            <person name="Ye F."/>
            <person name="Su P."/>
            <person name="Kiefer A.F."/>
            <person name="Nichols A."/>
            <person name="Cepeda A.J."/>
            <person name="Yan W."/>
            <person name="Fan B."/>
            <person name="Jiang Y."/>
            <person name="Adhikari A."/>
            <person name="Zheng C.-J."/>
            <person name="Schuster L."/>
            <person name="Cowan T.M."/>
            <person name="Smanski M.J."/>
            <person name="Chevrette M.G."/>
            <person name="De Carvalho L.P.S."/>
            <person name="Shen B."/>
        </authorList>
    </citation>
    <scope>NUCLEOTIDE SEQUENCE [LARGE SCALE GENOMIC DNA]</scope>
    <source>
        <strain evidence="2 3">NPDC049845</strain>
    </source>
</reference>
<keyword evidence="1" id="KW-0472">Membrane</keyword>
<keyword evidence="3" id="KW-1185">Reference proteome</keyword>
<keyword evidence="1" id="KW-0812">Transmembrane</keyword>
<dbReference type="RefSeq" id="WP_396756389.1">
    <property type="nucleotide sequence ID" value="NZ_JBITLA010000001.1"/>
</dbReference>
<comment type="caution">
    <text evidence="2">The sequence shown here is derived from an EMBL/GenBank/DDBJ whole genome shotgun (WGS) entry which is preliminary data.</text>
</comment>
<name>A0ABW7ZGX0_9ACTN</name>
<feature type="transmembrane region" description="Helical" evidence="1">
    <location>
        <begin position="42"/>
        <end position="62"/>
    </location>
</feature>
<gene>
    <name evidence="2" type="ORF">ACIBP4_07355</name>
</gene>
<evidence type="ECO:0000313" key="2">
    <source>
        <dbReference type="EMBL" id="MFI7262101.1"/>
    </source>
</evidence>
<feature type="transmembrane region" description="Helical" evidence="1">
    <location>
        <begin position="74"/>
        <end position="97"/>
    </location>
</feature>
<evidence type="ECO:0008006" key="4">
    <source>
        <dbReference type="Google" id="ProtNLM"/>
    </source>
</evidence>
<dbReference type="Proteomes" id="UP001612812">
    <property type="component" value="Unassembled WGS sequence"/>
</dbReference>
<keyword evidence="1" id="KW-1133">Transmembrane helix</keyword>
<evidence type="ECO:0000256" key="1">
    <source>
        <dbReference type="SAM" id="Phobius"/>
    </source>
</evidence>
<feature type="transmembrane region" description="Helical" evidence="1">
    <location>
        <begin position="20"/>
        <end position="36"/>
    </location>
</feature>
<sequence length="165" mass="18657">MDAANPFETPVTYKLHKAEYLVGFAVSTVLIVAHWSDIRWLAFVGLFVYIDIIGYIPGAIAYRRSPDHRIPKFYYVLYNTMHSLITQAVVVGLWGLFVGWEWALLAIPFHVFGDRGLFGNFLKPFGLPFEPEPNPIYQQLMATLRIDRPVGAPAEPTVVVPAAHR</sequence>